<dbReference type="OrthoDB" id="2431447at2759"/>
<organism evidence="1 2">
    <name type="scientific">Acanthoscelides obtectus</name>
    <name type="common">Bean weevil</name>
    <name type="synonym">Bruchus obtectus</name>
    <dbReference type="NCBI Taxonomy" id="200917"/>
    <lineage>
        <taxon>Eukaryota</taxon>
        <taxon>Metazoa</taxon>
        <taxon>Ecdysozoa</taxon>
        <taxon>Arthropoda</taxon>
        <taxon>Hexapoda</taxon>
        <taxon>Insecta</taxon>
        <taxon>Pterygota</taxon>
        <taxon>Neoptera</taxon>
        <taxon>Endopterygota</taxon>
        <taxon>Coleoptera</taxon>
        <taxon>Polyphaga</taxon>
        <taxon>Cucujiformia</taxon>
        <taxon>Chrysomeloidea</taxon>
        <taxon>Chrysomelidae</taxon>
        <taxon>Bruchinae</taxon>
        <taxon>Bruchini</taxon>
        <taxon>Acanthoscelides</taxon>
    </lineage>
</organism>
<protein>
    <submittedName>
        <fullName evidence="1">Uncharacterized protein</fullName>
    </submittedName>
</protein>
<evidence type="ECO:0000313" key="2">
    <source>
        <dbReference type="Proteomes" id="UP001152888"/>
    </source>
</evidence>
<name>A0A9P0PZU1_ACAOB</name>
<gene>
    <name evidence="1" type="ORF">ACAOBT_LOCUS25445</name>
</gene>
<comment type="caution">
    <text evidence="1">The sequence shown here is derived from an EMBL/GenBank/DDBJ whole genome shotgun (WGS) entry which is preliminary data.</text>
</comment>
<proteinExistence type="predicted"/>
<dbReference type="Proteomes" id="UP001152888">
    <property type="component" value="Unassembled WGS sequence"/>
</dbReference>
<sequence length="30" mass="3366">MRQLLLLVTGTFDHAVCFQFLCSLRGIVAI</sequence>
<reference evidence="1" key="1">
    <citation type="submission" date="2022-03" db="EMBL/GenBank/DDBJ databases">
        <authorList>
            <person name="Sayadi A."/>
        </authorList>
    </citation>
    <scope>NUCLEOTIDE SEQUENCE</scope>
</reference>
<accession>A0A9P0PZU1</accession>
<evidence type="ECO:0000313" key="1">
    <source>
        <dbReference type="EMBL" id="CAH2000261.1"/>
    </source>
</evidence>
<dbReference type="AlphaFoldDB" id="A0A9P0PZU1"/>
<keyword evidence="2" id="KW-1185">Reference proteome</keyword>
<dbReference type="EMBL" id="CAKOFQ010007397">
    <property type="protein sequence ID" value="CAH2000261.1"/>
    <property type="molecule type" value="Genomic_DNA"/>
</dbReference>